<accession>A0A9Q0BWQ9</accession>
<dbReference type="Proteomes" id="UP001059596">
    <property type="component" value="Chromosome 3R"/>
</dbReference>
<reference evidence="1" key="1">
    <citation type="journal article" date="2023" name="Genome Biol. Evol.">
        <title>Long-read-based Genome Assembly of Drosophila gunungcola Reveals Fewer Chemosensory Genes in Flower-breeding Species.</title>
        <authorList>
            <person name="Negi A."/>
            <person name="Liao B.Y."/>
            <person name="Yeh S.D."/>
        </authorList>
    </citation>
    <scope>NUCLEOTIDE SEQUENCE</scope>
    <source>
        <strain evidence="1">Sukarami</strain>
    </source>
</reference>
<organism evidence="1 2">
    <name type="scientific">Drosophila gunungcola</name>
    <name type="common">fruit fly</name>
    <dbReference type="NCBI Taxonomy" id="103775"/>
    <lineage>
        <taxon>Eukaryota</taxon>
        <taxon>Metazoa</taxon>
        <taxon>Ecdysozoa</taxon>
        <taxon>Arthropoda</taxon>
        <taxon>Hexapoda</taxon>
        <taxon>Insecta</taxon>
        <taxon>Pterygota</taxon>
        <taxon>Neoptera</taxon>
        <taxon>Endopterygota</taxon>
        <taxon>Diptera</taxon>
        <taxon>Brachycera</taxon>
        <taxon>Muscomorpha</taxon>
        <taxon>Ephydroidea</taxon>
        <taxon>Drosophilidae</taxon>
        <taxon>Drosophila</taxon>
        <taxon>Sophophora</taxon>
    </lineage>
</organism>
<keyword evidence="2" id="KW-1185">Reference proteome</keyword>
<proteinExistence type="predicted"/>
<sequence>MKYFSGGTGGASPGFGCALLSVLPLKSFNMLMPFGQIRCRLKRAKPTWSKVGEITTF</sequence>
<evidence type="ECO:0000313" key="2">
    <source>
        <dbReference type="Proteomes" id="UP001059596"/>
    </source>
</evidence>
<dbReference type="EMBL" id="JAMKOV010000001">
    <property type="protein sequence ID" value="KAI8046640.1"/>
    <property type="molecule type" value="Genomic_DNA"/>
</dbReference>
<gene>
    <name evidence="1" type="ORF">M5D96_002853</name>
</gene>
<protein>
    <submittedName>
        <fullName evidence="1">Uncharacterized protein</fullName>
    </submittedName>
</protein>
<name>A0A9Q0BWQ9_9MUSC</name>
<evidence type="ECO:0000313" key="1">
    <source>
        <dbReference type="EMBL" id="KAI8046640.1"/>
    </source>
</evidence>
<comment type="caution">
    <text evidence="1">The sequence shown here is derived from an EMBL/GenBank/DDBJ whole genome shotgun (WGS) entry which is preliminary data.</text>
</comment>
<dbReference type="AlphaFoldDB" id="A0A9Q0BWQ9"/>